<accession>A0AAW1S6R4</accession>
<dbReference type="GO" id="GO:0010436">
    <property type="term" value="F:carotenoid dioxygenase activity"/>
    <property type="evidence" value="ECO:0007669"/>
    <property type="project" value="TreeGrafter"/>
</dbReference>
<name>A0AAW1S6R4_9CHLO</name>
<dbReference type="GO" id="GO:0016121">
    <property type="term" value="P:carotene catabolic process"/>
    <property type="evidence" value="ECO:0007669"/>
    <property type="project" value="TreeGrafter"/>
</dbReference>
<comment type="cofactor">
    <cofactor evidence="4">
        <name>Fe(2+)</name>
        <dbReference type="ChEBI" id="CHEBI:29033"/>
    </cofactor>
    <text evidence="4">Binds 1 Fe(2+) ion per subunit.</text>
</comment>
<feature type="binding site" evidence="4">
    <location>
        <position position="581"/>
    </location>
    <ligand>
        <name>Fe cation</name>
        <dbReference type="ChEBI" id="CHEBI:24875"/>
        <note>catalytic</note>
    </ligand>
</feature>
<keyword evidence="3 4" id="KW-0408">Iron</keyword>
<evidence type="ECO:0008006" key="7">
    <source>
        <dbReference type="Google" id="ProtNLM"/>
    </source>
</evidence>
<comment type="similarity">
    <text evidence="1">Belongs to the carotenoid oxygenase family.</text>
</comment>
<evidence type="ECO:0000313" key="5">
    <source>
        <dbReference type="EMBL" id="KAK9841292.1"/>
    </source>
</evidence>
<dbReference type="PANTHER" id="PTHR10543">
    <property type="entry name" value="BETA-CAROTENE DIOXYGENASE"/>
    <property type="match status" value="1"/>
</dbReference>
<dbReference type="PANTHER" id="PTHR10543:SF138">
    <property type="entry name" value="CAROTENOID OXYGENASE"/>
    <property type="match status" value="1"/>
</dbReference>
<dbReference type="InterPro" id="IPR004294">
    <property type="entry name" value="Carotenoid_Oase"/>
</dbReference>
<evidence type="ECO:0000256" key="4">
    <source>
        <dbReference type="PIRSR" id="PIRSR604294-1"/>
    </source>
</evidence>
<dbReference type="Pfam" id="PF03055">
    <property type="entry name" value="RPE65"/>
    <property type="match status" value="1"/>
</dbReference>
<proteinExistence type="inferred from homology"/>
<organism evidence="5 6">
    <name type="scientific">Apatococcus lobatus</name>
    <dbReference type="NCBI Taxonomy" id="904363"/>
    <lineage>
        <taxon>Eukaryota</taxon>
        <taxon>Viridiplantae</taxon>
        <taxon>Chlorophyta</taxon>
        <taxon>core chlorophytes</taxon>
        <taxon>Trebouxiophyceae</taxon>
        <taxon>Chlorellales</taxon>
        <taxon>Chlorellaceae</taxon>
        <taxon>Apatococcus</taxon>
    </lineage>
</organism>
<evidence type="ECO:0000256" key="3">
    <source>
        <dbReference type="ARBA" id="ARBA00023004"/>
    </source>
</evidence>
<evidence type="ECO:0000313" key="6">
    <source>
        <dbReference type="Proteomes" id="UP001438707"/>
    </source>
</evidence>
<feature type="binding site" evidence="4">
    <location>
        <position position="259"/>
    </location>
    <ligand>
        <name>Fe cation</name>
        <dbReference type="ChEBI" id="CHEBI:24875"/>
        <note>catalytic</note>
    </ligand>
</feature>
<sequence>MTYPGPGCLGTYSDSNQAVTVTAAEFRNSSETGERIAMSDPQPQRIACLAQAHAAPRRTITLSSHFAEPFQPEDWAAAWASQPEELSYWVGSDSIDGVLPHEIVGTFFRNGPANFERGNEAYAHILDGDGYVSAWTFHEEGYVHFQSRYVRTEELEAELAADKVLYRNTFGTQPSGGPLANAFNLHLKNPANTNAVLWGGKLLALWEAGAPYELHPENLETKPGHPEVGKLVAPGNTPTTTGHSGLDKLLGFGKAMTAHPHIIYPTPEDVINEPTLLTWAWYSQRNLLGQFSIHIEIGEFSESWDEIRSSELTIPSCMFNPHDVAVTKNHAVFFSPQLAFDNASYLLGFKGPGQCIEFEDKPMHIYLQPRSGGSAQVLQADPCFMIHHANAWEEDGIVTVWSTGWSPEIYAKMARSQAREGLLGSWQRVPADLSDVPISALWAHRIDTHTGEVSLRMLWGHSMDQATVNPYFFSRRTRYVYFDQSYSGDPMVHCPAQAFTRLDTVTGEAQHYYPGPRCFCEELIFAPGPNAQTVEDDGYLMGMVFDASKSRSCLVVLDAADFSKGPLTTIWLQHRIPRGLHGHFCPEVFGPRQS</sequence>
<keyword evidence="6" id="KW-1185">Reference proteome</keyword>
<dbReference type="GO" id="GO:0046872">
    <property type="term" value="F:metal ion binding"/>
    <property type="evidence" value="ECO:0007669"/>
    <property type="project" value="UniProtKB-KW"/>
</dbReference>
<dbReference type="AlphaFoldDB" id="A0AAW1S6R4"/>
<keyword evidence="2 4" id="KW-0479">Metal-binding</keyword>
<evidence type="ECO:0000256" key="1">
    <source>
        <dbReference type="ARBA" id="ARBA00006787"/>
    </source>
</evidence>
<evidence type="ECO:0000256" key="2">
    <source>
        <dbReference type="ARBA" id="ARBA00022723"/>
    </source>
</evidence>
<comment type="caution">
    <text evidence="5">The sequence shown here is derived from an EMBL/GenBank/DDBJ whole genome shotgun (WGS) entry which is preliminary data.</text>
</comment>
<dbReference type="EMBL" id="JALJOS010000003">
    <property type="protein sequence ID" value="KAK9841292.1"/>
    <property type="molecule type" value="Genomic_DNA"/>
</dbReference>
<reference evidence="5 6" key="1">
    <citation type="journal article" date="2024" name="Nat. Commun.">
        <title>Phylogenomics reveals the evolutionary origins of lichenization in chlorophyte algae.</title>
        <authorList>
            <person name="Puginier C."/>
            <person name="Libourel C."/>
            <person name="Otte J."/>
            <person name="Skaloud P."/>
            <person name="Haon M."/>
            <person name="Grisel S."/>
            <person name="Petersen M."/>
            <person name="Berrin J.G."/>
            <person name="Delaux P.M."/>
            <person name="Dal Grande F."/>
            <person name="Keller J."/>
        </authorList>
    </citation>
    <scope>NUCLEOTIDE SEQUENCE [LARGE SCALE GENOMIC DNA]</scope>
    <source>
        <strain evidence="5 6">SAG 2145</strain>
    </source>
</reference>
<protein>
    <recommendedName>
        <fullName evidence="7">Dioxygenase</fullName>
    </recommendedName>
</protein>
<feature type="binding site" evidence="4">
    <location>
        <position position="322"/>
    </location>
    <ligand>
        <name>Fe cation</name>
        <dbReference type="ChEBI" id="CHEBI:24875"/>
        <note>catalytic</note>
    </ligand>
</feature>
<dbReference type="Proteomes" id="UP001438707">
    <property type="component" value="Unassembled WGS sequence"/>
</dbReference>
<feature type="binding site" evidence="4">
    <location>
        <position position="387"/>
    </location>
    <ligand>
        <name>Fe cation</name>
        <dbReference type="ChEBI" id="CHEBI:24875"/>
        <note>catalytic</note>
    </ligand>
</feature>
<gene>
    <name evidence="5" type="ORF">WJX74_003265</name>
</gene>